<dbReference type="InterPro" id="IPR000253">
    <property type="entry name" value="FHA_dom"/>
</dbReference>
<proteinExistence type="predicted"/>
<dbReference type="Pfam" id="PF00498">
    <property type="entry name" value="FHA"/>
    <property type="match status" value="1"/>
</dbReference>
<sequence>MIKDTKSSNGTFVNNERLAQTGEDSVPQQSNTGDIIQFGVKIVENTNKISLGCILAMVRLFDENGEEMESQANTLKPWSANQSFVGSLVTGQQPTVSVLF</sequence>
<dbReference type="PANTHER" id="PTHR15715:SF37">
    <property type="entry name" value="LD47843P"/>
    <property type="match status" value="1"/>
</dbReference>
<dbReference type="PANTHER" id="PTHR15715">
    <property type="entry name" value="CENTROSOMAL PROTEIN OF 170 KDA"/>
    <property type="match status" value="1"/>
</dbReference>
<dbReference type="WBParaSite" id="MBELARI_LOCUS1091">
    <property type="protein sequence ID" value="MBELARI_LOCUS1091"/>
    <property type="gene ID" value="MBELARI_LOCUS1091"/>
</dbReference>
<feature type="domain" description="FHA" evidence="2">
    <location>
        <begin position="1"/>
        <end position="18"/>
    </location>
</feature>
<evidence type="ECO:0000313" key="3">
    <source>
        <dbReference type="Proteomes" id="UP000887575"/>
    </source>
</evidence>
<accession>A0AAF3J1T8</accession>
<dbReference type="AlphaFoldDB" id="A0AAF3J1T8"/>
<keyword evidence="3" id="KW-1185">Reference proteome</keyword>
<protein>
    <recommendedName>
        <fullName evidence="2">FHA domain-containing protein</fullName>
    </recommendedName>
</protein>
<dbReference type="SUPFAM" id="SSF49879">
    <property type="entry name" value="SMAD/FHA domain"/>
    <property type="match status" value="1"/>
</dbReference>
<feature type="compositionally biased region" description="Polar residues" evidence="1">
    <location>
        <begin position="7"/>
        <end position="31"/>
    </location>
</feature>
<evidence type="ECO:0000259" key="2">
    <source>
        <dbReference type="PROSITE" id="PS50006"/>
    </source>
</evidence>
<dbReference type="InterPro" id="IPR008984">
    <property type="entry name" value="SMAD_FHA_dom_sf"/>
</dbReference>
<dbReference type="Gene3D" id="2.60.200.20">
    <property type="match status" value="1"/>
</dbReference>
<feature type="region of interest" description="Disordered" evidence="1">
    <location>
        <begin position="1"/>
        <end position="31"/>
    </location>
</feature>
<evidence type="ECO:0000256" key="1">
    <source>
        <dbReference type="SAM" id="MobiDB-lite"/>
    </source>
</evidence>
<reference evidence="4" key="1">
    <citation type="submission" date="2024-02" db="UniProtKB">
        <authorList>
            <consortium name="WormBaseParasite"/>
        </authorList>
    </citation>
    <scope>IDENTIFICATION</scope>
</reference>
<dbReference type="Proteomes" id="UP000887575">
    <property type="component" value="Unassembled WGS sequence"/>
</dbReference>
<dbReference type="InterPro" id="IPR051176">
    <property type="entry name" value="Cent_Immune-Sig_Mod"/>
</dbReference>
<name>A0AAF3J1T8_9BILA</name>
<evidence type="ECO:0000313" key="4">
    <source>
        <dbReference type="WBParaSite" id="MBELARI_LOCUS1091"/>
    </source>
</evidence>
<dbReference type="PROSITE" id="PS50006">
    <property type="entry name" value="FHA_DOMAIN"/>
    <property type="match status" value="1"/>
</dbReference>
<organism evidence="3 4">
    <name type="scientific">Mesorhabditis belari</name>
    <dbReference type="NCBI Taxonomy" id="2138241"/>
    <lineage>
        <taxon>Eukaryota</taxon>
        <taxon>Metazoa</taxon>
        <taxon>Ecdysozoa</taxon>
        <taxon>Nematoda</taxon>
        <taxon>Chromadorea</taxon>
        <taxon>Rhabditida</taxon>
        <taxon>Rhabditina</taxon>
        <taxon>Rhabditomorpha</taxon>
        <taxon>Rhabditoidea</taxon>
        <taxon>Rhabditidae</taxon>
        <taxon>Mesorhabditinae</taxon>
        <taxon>Mesorhabditis</taxon>
    </lineage>
</organism>